<name>A0A1M5S8A0_9FIRM</name>
<proteinExistence type="predicted"/>
<evidence type="ECO:0000313" key="1">
    <source>
        <dbReference type="EMBL" id="SHH34153.1"/>
    </source>
</evidence>
<dbReference type="STRING" id="1123382.SAMN02745221_02177"/>
<sequence length="116" mass="13325">MQEYKEGSKKIEINIRISEFEVPPIQDVLVVGKKAPIGPEAARRMVDVLSPDQYDILKIEHPFIEAVIIRKALCRIISPEKIIKIIIEESEKIMDEDMLIKMQLDISLQISKVIDL</sequence>
<dbReference type="AlphaFoldDB" id="A0A1M5S8A0"/>
<dbReference type="Proteomes" id="UP000242329">
    <property type="component" value="Unassembled WGS sequence"/>
</dbReference>
<protein>
    <submittedName>
        <fullName evidence="1">Uncharacterized protein</fullName>
    </submittedName>
</protein>
<gene>
    <name evidence="1" type="ORF">SAMN02745221_02177</name>
</gene>
<keyword evidence="2" id="KW-1185">Reference proteome</keyword>
<evidence type="ECO:0000313" key="2">
    <source>
        <dbReference type="Proteomes" id="UP000242329"/>
    </source>
</evidence>
<organism evidence="1 2">
    <name type="scientific">Thermosyntropha lipolytica DSM 11003</name>
    <dbReference type="NCBI Taxonomy" id="1123382"/>
    <lineage>
        <taxon>Bacteria</taxon>
        <taxon>Bacillati</taxon>
        <taxon>Bacillota</taxon>
        <taxon>Clostridia</taxon>
        <taxon>Eubacteriales</taxon>
        <taxon>Syntrophomonadaceae</taxon>
        <taxon>Thermosyntropha</taxon>
    </lineage>
</organism>
<accession>A0A1M5S8A0</accession>
<dbReference type="OrthoDB" id="678645at2"/>
<dbReference type="RefSeq" id="WP_073093572.1">
    <property type="nucleotide sequence ID" value="NZ_FQWY01000070.1"/>
</dbReference>
<dbReference type="EMBL" id="FQWY01000070">
    <property type="protein sequence ID" value="SHH34153.1"/>
    <property type="molecule type" value="Genomic_DNA"/>
</dbReference>
<reference evidence="2" key="1">
    <citation type="submission" date="2016-11" db="EMBL/GenBank/DDBJ databases">
        <authorList>
            <person name="Varghese N."/>
            <person name="Submissions S."/>
        </authorList>
    </citation>
    <scope>NUCLEOTIDE SEQUENCE [LARGE SCALE GENOMIC DNA]</scope>
    <source>
        <strain evidence="2">DSM 11003</strain>
    </source>
</reference>